<reference evidence="2" key="1">
    <citation type="submission" date="2017-08" db="EMBL/GenBank/DDBJ databases">
        <authorList>
            <person name="Brisse S."/>
        </authorList>
    </citation>
    <scope>NUCLEOTIDE SEQUENCE [LARGE SCALE GENOMIC DNA]</scope>
    <source>
        <strain evidence="2">06D021</strain>
    </source>
</reference>
<dbReference type="AlphaFoldDB" id="A0A285AZ15"/>
<proteinExistence type="predicted"/>
<gene>
    <name evidence="1" type="ORF">KOSB73_220050</name>
</gene>
<dbReference type="Proteomes" id="UP000220639">
    <property type="component" value="Unassembled WGS sequence"/>
</dbReference>
<sequence>MMTFSSIKASVRVEKVFISEMITRSFYMEIVIVKKCDLRRVRTLSGAYGRHVDAIG</sequence>
<evidence type="ECO:0000313" key="2">
    <source>
        <dbReference type="Proteomes" id="UP000220639"/>
    </source>
</evidence>
<dbReference type="EMBL" id="FZTC01000015">
    <property type="protein sequence ID" value="SNU33931.1"/>
    <property type="molecule type" value="Genomic_DNA"/>
</dbReference>
<name>A0A285AZ15_9ENTR</name>
<protein>
    <submittedName>
        <fullName evidence="1">Uncharacterized protein</fullName>
    </submittedName>
</protein>
<evidence type="ECO:0000313" key="1">
    <source>
        <dbReference type="EMBL" id="SNU33931.1"/>
    </source>
</evidence>
<organism evidence="1 2">
    <name type="scientific">Klebsiella grimontii</name>
    <dbReference type="NCBI Taxonomy" id="2058152"/>
    <lineage>
        <taxon>Bacteria</taxon>
        <taxon>Pseudomonadati</taxon>
        <taxon>Pseudomonadota</taxon>
        <taxon>Gammaproteobacteria</taxon>
        <taxon>Enterobacterales</taxon>
        <taxon>Enterobacteriaceae</taxon>
        <taxon>Klebsiella/Raoultella group</taxon>
        <taxon>Klebsiella</taxon>
    </lineage>
</organism>
<accession>A0A285AZ15</accession>